<gene>
    <name evidence="2" type="ORF">ACFQ5G_46230</name>
</gene>
<dbReference type="EMBL" id="JBHTMK010000063">
    <property type="protein sequence ID" value="MFD1372771.1"/>
    <property type="molecule type" value="Genomic_DNA"/>
</dbReference>
<name>A0ABW4ARI6_9ACTN</name>
<dbReference type="Gene3D" id="1.10.10.60">
    <property type="entry name" value="Homeodomain-like"/>
    <property type="match status" value="1"/>
</dbReference>
<reference evidence="3" key="1">
    <citation type="journal article" date="2019" name="Int. J. Syst. Evol. Microbiol.">
        <title>The Global Catalogue of Microorganisms (GCM) 10K type strain sequencing project: providing services to taxonomists for standard genome sequencing and annotation.</title>
        <authorList>
            <consortium name="The Broad Institute Genomics Platform"/>
            <consortium name="The Broad Institute Genome Sequencing Center for Infectious Disease"/>
            <person name="Wu L."/>
            <person name="Ma J."/>
        </authorList>
    </citation>
    <scope>NUCLEOTIDE SEQUENCE [LARGE SCALE GENOMIC DNA]</scope>
    <source>
        <strain evidence="3">CCM 7526</strain>
    </source>
</reference>
<evidence type="ECO:0000313" key="2">
    <source>
        <dbReference type="EMBL" id="MFD1372771.1"/>
    </source>
</evidence>
<feature type="region of interest" description="Disordered" evidence="1">
    <location>
        <begin position="45"/>
        <end position="160"/>
    </location>
</feature>
<protein>
    <submittedName>
        <fullName evidence="2">Uncharacterized protein</fullName>
    </submittedName>
</protein>
<dbReference type="Proteomes" id="UP001597183">
    <property type="component" value="Unassembled WGS sequence"/>
</dbReference>
<evidence type="ECO:0000256" key="1">
    <source>
        <dbReference type="SAM" id="MobiDB-lite"/>
    </source>
</evidence>
<organism evidence="2 3">
    <name type="scientific">Actinoplanes sichuanensis</name>
    <dbReference type="NCBI Taxonomy" id="512349"/>
    <lineage>
        <taxon>Bacteria</taxon>
        <taxon>Bacillati</taxon>
        <taxon>Actinomycetota</taxon>
        <taxon>Actinomycetes</taxon>
        <taxon>Micromonosporales</taxon>
        <taxon>Micromonosporaceae</taxon>
        <taxon>Actinoplanes</taxon>
    </lineage>
</organism>
<dbReference type="RefSeq" id="WP_317794505.1">
    <property type="nucleotide sequence ID" value="NZ_AP028461.1"/>
</dbReference>
<feature type="compositionally biased region" description="Pro residues" evidence="1">
    <location>
        <begin position="53"/>
        <end position="151"/>
    </location>
</feature>
<comment type="caution">
    <text evidence="2">The sequence shown here is derived from an EMBL/GenBank/DDBJ whole genome shotgun (WGS) entry which is preliminary data.</text>
</comment>
<accession>A0ABW4ARI6</accession>
<sequence length="204" mass="21540">MTDAYPSRDDRIVAEFGAGYEVEGIAARYGLTVEQVYALVEREVGPVGQSPSQSPPPPAYYPPPSAPGQVPPPPAYYPPPSAPGQVPPPPAYYPPPSAPGQVPPPPAYHPPSAPGQVPPAYYPPPQPGQVPPPPGYQGQPPAPGPYPPPQPVSYAPPTYQMHGFADPDTIVAEYGDGHDVAMIARRHGITVDQVYFIVQQAVTD</sequence>
<keyword evidence="3" id="KW-1185">Reference proteome</keyword>
<evidence type="ECO:0000313" key="3">
    <source>
        <dbReference type="Proteomes" id="UP001597183"/>
    </source>
</evidence>
<dbReference type="PRINTS" id="PR01217">
    <property type="entry name" value="PRICHEXTENSN"/>
</dbReference>
<proteinExistence type="predicted"/>